<dbReference type="RefSeq" id="WP_128214370.1">
    <property type="nucleotide sequence ID" value="NZ_CP025746.1"/>
</dbReference>
<evidence type="ECO:0000313" key="2">
    <source>
        <dbReference type="Proteomes" id="UP000286268"/>
    </source>
</evidence>
<evidence type="ECO:0008006" key="3">
    <source>
        <dbReference type="Google" id="ProtNLM"/>
    </source>
</evidence>
<dbReference type="OrthoDB" id="9757947at2"/>
<dbReference type="Proteomes" id="UP000286268">
    <property type="component" value="Chromosome"/>
</dbReference>
<name>A0A3R5QW33_9CLOT</name>
<protein>
    <recommendedName>
        <fullName evidence="3">Xyloglucanase</fullName>
    </recommendedName>
</protein>
<reference evidence="1 2" key="1">
    <citation type="submission" date="2018-01" db="EMBL/GenBank/DDBJ databases">
        <title>Genome Sequencing and Assembly of Anaerobacter polyendosporus strain CT4.</title>
        <authorList>
            <person name="Tachaapaikoon C."/>
            <person name="Sutheeworapong S."/>
            <person name="Jenjaroenpun P."/>
            <person name="Wongsurawat T."/>
            <person name="Nookeaw I."/>
            <person name="Cheawchanlertfa P."/>
            <person name="Kosugi A."/>
            <person name="Cheevadhanarak S."/>
            <person name="Ratanakhanokchai K."/>
        </authorList>
    </citation>
    <scope>NUCLEOTIDE SEQUENCE [LARGE SCALE GENOMIC DNA]</scope>
    <source>
        <strain evidence="1 2">CT4</strain>
    </source>
</reference>
<dbReference type="GO" id="GO:0010411">
    <property type="term" value="P:xyloglucan metabolic process"/>
    <property type="evidence" value="ECO:0007669"/>
    <property type="project" value="TreeGrafter"/>
</dbReference>
<dbReference type="EMBL" id="CP025746">
    <property type="protein sequence ID" value="QAA33643.1"/>
    <property type="molecule type" value="Genomic_DNA"/>
</dbReference>
<organism evidence="1 2">
    <name type="scientific">Clostridium manihotivorum</name>
    <dbReference type="NCBI Taxonomy" id="2320868"/>
    <lineage>
        <taxon>Bacteria</taxon>
        <taxon>Bacillati</taxon>
        <taxon>Bacillota</taxon>
        <taxon>Clostridia</taxon>
        <taxon>Eubacteriales</taxon>
        <taxon>Clostridiaceae</taxon>
        <taxon>Clostridium</taxon>
    </lineage>
</organism>
<sequence>MILEESKSAIDLNMNNRIEKYGYKSISVPGGGFVTGFVFHQAVPNILYCRTDIGGCYRYDFENNYWVSLIDHATGDNAWETYPLAIALDMQNPSYVYTMVGDFRVNKIGFSEDFGAHWIYYDAPIIDENGNAAAIHGNASGRSTGERLVVDPKNPKVLYLGTMKHGLWKTIDGCRTWTRLQVAYPEKDSEDNICFVEIDPKSEVVSGSSKRIIVATNGKKGSLGDDIRGQSVYISNDGGVNFNPLKGEPEPVLGGGRDYPGYVAQRASFMGKYLFISYAAYNVGNSNWDTYGCDFGRCYDGALYRYELDEEGEVIQALDITPENLIDPDFYDKNSKRRLGYGISGICADSQSEGTLICSTILAKPDTIYRSTDYGIRWEPILSGLTVGNIDFNVSYQRPEYNGNASLIHWMSDIKINPFDRNMALFNTGAGIFMTKNLTKSEQGEAVTWGCCDDGVEENVHLNVYSPPSGEVKVIDIIGDYGGFVFKDLDKPAENTFANHNKDRWITAMNADYPDNYSNIIVVAPRGNWTGKTKGGIIASFDRGENWQQLSDPFGITEEIDEVVKSLKKPNVTAGWVAISSDGKAILWAIGDPLYFSRLVYTEDFGNTWFKVKVFDTKGDLISKEKVPLKVMADRVNSEIFFGFGDNINGKGFYVSRDKGKSFHQIESPNGFPEVNLAGIDGKQIYEIRVEAENEGVIWMAMEQYGLWKVIYDNKLNVFNGVKTSKPNDFIKGIGVGKPAVGSNFKSLYTSGTINGQYGFYRSDDEGNHWIRINDDKHQYGDIRSISGDPRVFGRIYLATGTRGLVYGDRI</sequence>
<evidence type="ECO:0000313" key="1">
    <source>
        <dbReference type="EMBL" id="QAA33643.1"/>
    </source>
</evidence>
<dbReference type="Gene3D" id="2.130.10.10">
    <property type="entry name" value="YVTN repeat-like/Quinoprotein amine dehydrogenase"/>
    <property type="match status" value="2"/>
</dbReference>
<dbReference type="SUPFAM" id="SSF110296">
    <property type="entry name" value="Oligoxyloglucan reducing end-specific cellobiohydrolase"/>
    <property type="match status" value="2"/>
</dbReference>
<accession>A0A3R5QW33</accession>
<dbReference type="KEGG" id="cmah:C1I91_19490"/>
<gene>
    <name evidence="1" type="ORF">C1I91_19490</name>
</gene>
<keyword evidence="2" id="KW-1185">Reference proteome</keyword>
<dbReference type="InterPro" id="IPR052025">
    <property type="entry name" value="Xyloglucanase_GH74"/>
</dbReference>
<dbReference type="AlphaFoldDB" id="A0A3R5QW33"/>
<dbReference type="PANTHER" id="PTHR43739:SF5">
    <property type="entry name" value="EXO-ALPHA-SIALIDASE"/>
    <property type="match status" value="1"/>
</dbReference>
<dbReference type="PANTHER" id="PTHR43739">
    <property type="entry name" value="XYLOGLUCANASE (EUROFUNG)"/>
    <property type="match status" value="1"/>
</dbReference>
<proteinExistence type="predicted"/>
<dbReference type="InterPro" id="IPR015943">
    <property type="entry name" value="WD40/YVTN_repeat-like_dom_sf"/>
</dbReference>